<evidence type="ECO:0000256" key="1">
    <source>
        <dbReference type="SAM" id="Phobius"/>
    </source>
</evidence>
<dbReference type="RefSeq" id="WP_154515358.1">
    <property type="nucleotide sequence ID" value="NZ_VUNM01000009.1"/>
</dbReference>
<protein>
    <submittedName>
        <fullName evidence="2">Uncharacterized protein</fullName>
    </submittedName>
</protein>
<dbReference type="AlphaFoldDB" id="A0A844FUS2"/>
<name>A0A844FUS2_9FIRM</name>
<feature type="transmembrane region" description="Helical" evidence="1">
    <location>
        <begin position="72"/>
        <end position="93"/>
    </location>
</feature>
<accession>A0A844FUS2</accession>
<reference evidence="2 3" key="1">
    <citation type="submission" date="2019-08" db="EMBL/GenBank/DDBJ databases">
        <title>In-depth cultivation of the pig gut microbiome towards novel bacterial diversity and tailored functional studies.</title>
        <authorList>
            <person name="Wylensek D."/>
            <person name="Hitch T.C.A."/>
            <person name="Clavel T."/>
        </authorList>
    </citation>
    <scope>NUCLEOTIDE SEQUENCE [LARGE SCALE GENOMIC DNA]</scope>
    <source>
        <strain evidence="2 3">CA-Schmier-601-WT-3</strain>
    </source>
</reference>
<feature type="transmembrane region" description="Helical" evidence="1">
    <location>
        <begin position="148"/>
        <end position="166"/>
    </location>
</feature>
<dbReference type="Proteomes" id="UP000442619">
    <property type="component" value="Unassembled WGS sequence"/>
</dbReference>
<organism evidence="2 3">
    <name type="scientific">Sharpea porci</name>
    <dbReference type="NCBI Taxonomy" id="2652286"/>
    <lineage>
        <taxon>Bacteria</taxon>
        <taxon>Bacillati</taxon>
        <taxon>Bacillota</taxon>
        <taxon>Erysipelotrichia</taxon>
        <taxon>Erysipelotrichales</taxon>
        <taxon>Coprobacillaceae</taxon>
        <taxon>Sharpea</taxon>
    </lineage>
</organism>
<feature type="transmembrane region" description="Helical" evidence="1">
    <location>
        <begin position="113"/>
        <end position="136"/>
    </location>
</feature>
<gene>
    <name evidence="2" type="ORF">FYJ79_05850</name>
</gene>
<evidence type="ECO:0000313" key="3">
    <source>
        <dbReference type="Proteomes" id="UP000442619"/>
    </source>
</evidence>
<keyword evidence="1" id="KW-1133">Transmembrane helix</keyword>
<proteinExistence type="predicted"/>
<keyword evidence="3" id="KW-1185">Reference proteome</keyword>
<feature type="transmembrane region" description="Helical" evidence="1">
    <location>
        <begin position="40"/>
        <end position="60"/>
    </location>
</feature>
<feature type="transmembrane region" description="Helical" evidence="1">
    <location>
        <begin position="12"/>
        <end position="34"/>
    </location>
</feature>
<dbReference type="EMBL" id="VUNM01000009">
    <property type="protein sequence ID" value="MST89099.1"/>
    <property type="molecule type" value="Genomic_DNA"/>
</dbReference>
<comment type="caution">
    <text evidence="2">The sequence shown here is derived from an EMBL/GenBank/DDBJ whole genome shotgun (WGS) entry which is preliminary data.</text>
</comment>
<keyword evidence="1" id="KW-0812">Transmembrane</keyword>
<keyword evidence="1" id="KW-0472">Membrane</keyword>
<sequence length="380" mass="43968">MEKNKTRLMTFLQGLILLILILLIQRLMTSYALVHLQKTFYFISIIYSLLLISLIGQACYDIYCFCQRQQTLTFFLHIVLSLFSLFLLLFIAVQYQHYHSIVTGEIGNQARGHIIKAMPFLYLTAFLMFIHILVGLKSLFVKLLKLSYVKHILISVFVFCLLLFLINTMNHHIGLLLAKDLKVTFTGKNGAGEIASIEHQYLLKHYPDLAKTLTYSYIEKPLSNGELVTIQIHYDQQLAKKHHLFIHHTIKYVQVSGLITTYTITTLPPNLIAAFVTKADDVLLAHYSSDSTTTYRLIRHSLWYDQKQAILYAIYQVSYKNAYSHGGPFYCAVSSHAIDSTFLQTQHHYHHEQLILEDDRMVENAKDLPKVFNQWVKMLA</sequence>
<evidence type="ECO:0000313" key="2">
    <source>
        <dbReference type="EMBL" id="MST89099.1"/>
    </source>
</evidence>